<dbReference type="PANTHER" id="PTHR10827:SF98">
    <property type="entry name" value="45 KDA CALCIUM-BINDING PROTEIN"/>
    <property type="match status" value="1"/>
</dbReference>
<organism evidence="6 7">
    <name type="scientific">Monosiga brevicollis</name>
    <name type="common">Choanoflagellate</name>
    <dbReference type="NCBI Taxonomy" id="81824"/>
    <lineage>
        <taxon>Eukaryota</taxon>
        <taxon>Choanoflagellata</taxon>
        <taxon>Craspedida</taxon>
        <taxon>Salpingoecidae</taxon>
        <taxon>Monosiga</taxon>
    </lineage>
</organism>
<feature type="domain" description="EF-hand" evidence="5">
    <location>
        <begin position="626"/>
        <end position="661"/>
    </location>
</feature>
<feature type="domain" description="EF-hand" evidence="5">
    <location>
        <begin position="434"/>
        <end position="469"/>
    </location>
</feature>
<evidence type="ECO:0000256" key="3">
    <source>
        <dbReference type="ARBA" id="ARBA00022837"/>
    </source>
</evidence>
<dbReference type="SUPFAM" id="SSF47473">
    <property type="entry name" value="EF-hand"/>
    <property type="match status" value="1"/>
</dbReference>
<dbReference type="PANTHER" id="PTHR10827">
    <property type="entry name" value="RETICULOCALBIN"/>
    <property type="match status" value="1"/>
</dbReference>
<feature type="compositionally biased region" description="Acidic residues" evidence="4">
    <location>
        <begin position="171"/>
        <end position="191"/>
    </location>
</feature>
<feature type="compositionally biased region" description="Acidic residues" evidence="4">
    <location>
        <begin position="213"/>
        <end position="269"/>
    </location>
</feature>
<dbReference type="OMA" id="GWNISKP"/>
<dbReference type="CDD" id="cd22972">
    <property type="entry name" value="DD_ROP-like"/>
    <property type="match status" value="1"/>
</dbReference>
<accession>A9V7J3</accession>
<evidence type="ECO:0000256" key="1">
    <source>
        <dbReference type="ARBA" id="ARBA00022723"/>
    </source>
</evidence>
<evidence type="ECO:0000259" key="5">
    <source>
        <dbReference type="PROSITE" id="PS50222"/>
    </source>
</evidence>
<dbReference type="SUPFAM" id="SSF47391">
    <property type="entry name" value="Dimerization-anchoring domain of cAMP-dependent PK regulatory subunit"/>
    <property type="match status" value="1"/>
</dbReference>
<dbReference type="Gene3D" id="1.10.238.10">
    <property type="entry name" value="EF-hand"/>
    <property type="match status" value="2"/>
</dbReference>
<feature type="domain" description="EF-hand" evidence="5">
    <location>
        <begin position="398"/>
        <end position="433"/>
    </location>
</feature>
<dbReference type="Pfam" id="PF13499">
    <property type="entry name" value="EF-hand_7"/>
    <property type="match status" value="2"/>
</dbReference>
<dbReference type="PROSITE" id="PS00018">
    <property type="entry name" value="EF_HAND_1"/>
    <property type="match status" value="1"/>
</dbReference>
<dbReference type="PROSITE" id="PS50222">
    <property type="entry name" value="EF_HAND_2"/>
    <property type="match status" value="4"/>
</dbReference>
<dbReference type="STRING" id="81824.A9V7J3"/>
<dbReference type="InterPro" id="IPR002048">
    <property type="entry name" value="EF_hand_dom"/>
</dbReference>
<keyword evidence="2" id="KW-0677">Repeat</keyword>
<dbReference type="InterPro" id="IPR018247">
    <property type="entry name" value="EF_Hand_1_Ca_BS"/>
</dbReference>
<dbReference type="KEGG" id="mbr:MONBRDRAFT_33793"/>
<evidence type="ECO:0000256" key="4">
    <source>
        <dbReference type="SAM" id="MobiDB-lite"/>
    </source>
</evidence>
<feature type="compositionally biased region" description="Acidic residues" evidence="4">
    <location>
        <begin position="146"/>
        <end position="163"/>
    </location>
</feature>
<dbReference type="CDD" id="cd00051">
    <property type="entry name" value="EFh"/>
    <property type="match status" value="1"/>
</dbReference>
<feature type="compositionally biased region" description="Low complexity" evidence="4">
    <location>
        <begin position="60"/>
        <end position="79"/>
    </location>
</feature>
<evidence type="ECO:0000256" key="2">
    <source>
        <dbReference type="ARBA" id="ARBA00022737"/>
    </source>
</evidence>
<feature type="region of interest" description="Disordered" evidence="4">
    <location>
        <begin position="47"/>
        <end position="298"/>
    </location>
</feature>
<keyword evidence="7" id="KW-1185">Reference proteome</keyword>
<proteinExistence type="predicted"/>
<gene>
    <name evidence="6" type="ORF">MONBRDRAFT_33793</name>
</gene>
<dbReference type="InterPro" id="IPR011992">
    <property type="entry name" value="EF-hand-dom_pair"/>
</dbReference>
<dbReference type="Gene3D" id="1.20.890.10">
    <property type="entry name" value="cAMP-dependent protein kinase regulatory subunit, dimerization-anchoring domain"/>
    <property type="match status" value="1"/>
</dbReference>
<reference evidence="6 7" key="1">
    <citation type="journal article" date="2008" name="Nature">
        <title>The genome of the choanoflagellate Monosiga brevicollis and the origin of metazoans.</title>
        <authorList>
            <consortium name="JGI Sequencing"/>
            <person name="King N."/>
            <person name="Westbrook M.J."/>
            <person name="Young S.L."/>
            <person name="Kuo A."/>
            <person name="Abedin M."/>
            <person name="Chapman J."/>
            <person name="Fairclough S."/>
            <person name="Hellsten U."/>
            <person name="Isogai Y."/>
            <person name="Letunic I."/>
            <person name="Marr M."/>
            <person name="Pincus D."/>
            <person name="Putnam N."/>
            <person name="Rokas A."/>
            <person name="Wright K.J."/>
            <person name="Zuzow R."/>
            <person name="Dirks W."/>
            <person name="Good M."/>
            <person name="Goodstein D."/>
            <person name="Lemons D."/>
            <person name="Li W."/>
            <person name="Lyons J.B."/>
            <person name="Morris A."/>
            <person name="Nichols S."/>
            <person name="Richter D.J."/>
            <person name="Salamov A."/>
            <person name="Bork P."/>
            <person name="Lim W.A."/>
            <person name="Manning G."/>
            <person name="Miller W.T."/>
            <person name="McGinnis W."/>
            <person name="Shapiro H."/>
            <person name="Tjian R."/>
            <person name="Grigoriev I.V."/>
            <person name="Rokhsar D."/>
        </authorList>
    </citation>
    <scope>NUCLEOTIDE SEQUENCE [LARGE SCALE GENOMIC DNA]</scope>
    <source>
        <strain evidence="7">MX1 / ATCC 50154</strain>
    </source>
</reference>
<evidence type="ECO:0000313" key="7">
    <source>
        <dbReference type="Proteomes" id="UP000001357"/>
    </source>
</evidence>
<name>A9V7J3_MONBE</name>
<feature type="compositionally biased region" description="Low complexity" evidence="4">
    <location>
        <begin position="277"/>
        <end position="298"/>
    </location>
</feature>
<dbReference type="RefSeq" id="XP_001748707.1">
    <property type="nucleotide sequence ID" value="XM_001748655.1"/>
</dbReference>
<sequence>MTTRYAPSELAPPEGLDELLWGFAKEVLRDQPADIIGYGAKYFRTLADQGPAPSQKETQRSAPSQPSSRPVSSKPVSKPGTAPAPEVHETSEATSEAEPEESEVAQESEAAPADEETPAQTEESAEQPAEEQPADAEEPATAANDETNEEEAADEPDEPEAPADEPQAPADEPEAPADEPEAPADEPEAPVDELPAPADEPEAPVDELPAPADEPEAPADDPETPADEPEAPADEPEAPADEPEAPADEPEAPADEPEAPEAATEEDADQAQGTDTAEAAEQSEQPAEAAEPKPVAASSAIDPVGQALLAKVAPEQAEQDMLAAIGSQEALKSLWKQADYNGNGGCSLAELDKLVEEKGWPLSKPTLMRAYKKTTLKDGDGDAWVERKEFAAFISNAFFFERLWDVFEDLDTGDDRRIDLPEFQAGMRKLGCALSDEEAATEFAKIDTNGGGQILFKEFCAYAARAVGTDIEAADAQWQEDATDAGSADSATAGFDVNKLLDAIAPDQANKDLLAAIGSKEAIGALFRQADYNGNGGCSLAELDKLVEEKGWPLSKPTLMRAYKKTTLKDGDGDAWVERKEFPAFMRNAFLFERLWDVFDGLDEDDDRRIDLAEFKAGMLKLGCVLSDEEAATEFAKIDTNNGGMVLFKEFCDYVGRAGGLEPVEGDDW</sequence>
<keyword evidence="3" id="KW-0106">Calcium</keyword>
<protein>
    <recommendedName>
        <fullName evidence="5">EF-hand domain-containing protein</fullName>
    </recommendedName>
</protein>
<keyword evidence="1" id="KW-0479">Metal-binding</keyword>
<feature type="compositionally biased region" description="Acidic residues" evidence="4">
    <location>
        <begin position="95"/>
        <end position="138"/>
    </location>
</feature>
<dbReference type="GeneID" id="5893878"/>
<dbReference type="GO" id="GO:0005509">
    <property type="term" value="F:calcium ion binding"/>
    <property type="evidence" value="ECO:0007669"/>
    <property type="project" value="InterPro"/>
</dbReference>
<dbReference type="Proteomes" id="UP000001357">
    <property type="component" value="Unassembled WGS sequence"/>
</dbReference>
<dbReference type="EMBL" id="CH991565">
    <property type="protein sequence ID" value="EDQ86594.1"/>
    <property type="molecule type" value="Genomic_DNA"/>
</dbReference>
<dbReference type="eggNOG" id="KOG1721">
    <property type="taxonomic scope" value="Eukaryota"/>
</dbReference>
<dbReference type="SMART" id="SM00054">
    <property type="entry name" value="EFh"/>
    <property type="match status" value="6"/>
</dbReference>
<feature type="domain" description="EF-hand" evidence="5">
    <location>
        <begin position="590"/>
        <end position="625"/>
    </location>
</feature>
<dbReference type="InParanoid" id="A9V7J3"/>
<dbReference type="AlphaFoldDB" id="A9V7J3"/>
<evidence type="ECO:0000313" key="6">
    <source>
        <dbReference type="EMBL" id="EDQ86594.1"/>
    </source>
</evidence>